<dbReference type="AlphaFoldDB" id="A0A974H7U6"/>
<sequence>MVHTSNFQGKSKVELDFSYYSNYALALLGLLFESKRMICWYTVDYLTTKVNFIFCYLITHLSCQSNIVCPSSMP</sequence>
<name>A0A974H7U6_XENLA</name>
<evidence type="ECO:0000313" key="2">
    <source>
        <dbReference type="Proteomes" id="UP000694892"/>
    </source>
</evidence>
<dbReference type="Proteomes" id="UP000694892">
    <property type="component" value="Chromosome 8L"/>
</dbReference>
<accession>A0A974H7U6</accession>
<gene>
    <name evidence="1" type="ORF">XELAEV_18038905mg</name>
</gene>
<dbReference type="EMBL" id="CM004480">
    <property type="protein sequence ID" value="OCT67606.1"/>
    <property type="molecule type" value="Genomic_DNA"/>
</dbReference>
<evidence type="ECO:0000313" key="1">
    <source>
        <dbReference type="EMBL" id="OCT67606.1"/>
    </source>
</evidence>
<protein>
    <submittedName>
        <fullName evidence="1">Uncharacterized protein</fullName>
    </submittedName>
</protein>
<organism evidence="1 2">
    <name type="scientific">Xenopus laevis</name>
    <name type="common">African clawed frog</name>
    <dbReference type="NCBI Taxonomy" id="8355"/>
    <lineage>
        <taxon>Eukaryota</taxon>
        <taxon>Metazoa</taxon>
        <taxon>Chordata</taxon>
        <taxon>Craniata</taxon>
        <taxon>Vertebrata</taxon>
        <taxon>Euteleostomi</taxon>
        <taxon>Amphibia</taxon>
        <taxon>Batrachia</taxon>
        <taxon>Anura</taxon>
        <taxon>Pipoidea</taxon>
        <taxon>Pipidae</taxon>
        <taxon>Xenopodinae</taxon>
        <taxon>Xenopus</taxon>
        <taxon>Xenopus</taxon>
    </lineage>
</organism>
<reference evidence="2" key="1">
    <citation type="journal article" date="2016" name="Nature">
        <title>Genome evolution in the allotetraploid frog Xenopus laevis.</title>
        <authorList>
            <person name="Session A.M."/>
            <person name="Uno Y."/>
            <person name="Kwon T."/>
            <person name="Chapman J.A."/>
            <person name="Toyoda A."/>
            <person name="Takahashi S."/>
            <person name="Fukui A."/>
            <person name="Hikosaka A."/>
            <person name="Suzuki A."/>
            <person name="Kondo M."/>
            <person name="van Heeringen S.J."/>
            <person name="Quigley I."/>
            <person name="Heinz S."/>
            <person name="Ogino H."/>
            <person name="Ochi H."/>
            <person name="Hellsten U."/>
            <person name="Lyons J.B."/>
            <person name="Simakov O."/>
            <person name="Putnam N."/>
            <person name="Stites J."/>
            <person name="Kuroki Y."/>
            <person name="Tanaka T."/>
            <person name="Michiue T."/>
            <person name="Watanabe M."/>
            <person name="Bogdanovic O."/>
            <person name="Lister R."/>
            <person name="Georgiou G."/>
            <person name="Paranjpe S.S."/>
            <person name="van Kruijsbergen I."/>
            <person name="Shu S."/>
            <person name="Carlson J."/>
            <person name="Kinoshita T."/>
            <person name="Ohta Y."/>
            <person name="Mawaribuchi S."/>
            <person name="Jenkins J."/>
            <person name="Grimwood J."/>
            <person name="Schmutz J."/>
            <person name="Mitros T."/>
            <person name="Mozaffari S.V."/>
            <person name="Suzuki Y."/>
            <person name="Haramoto Y."/>
            <person name="Yamamoto T.S."/>
            <person name="Takagi C."/>
            <person name="Heald R."/>
            <person name="Miller K."/>
            <person name="Haudenschild C."/>
            <person name="Kitzman J."/>
            <person name="Nakayama T."/>
            <person name="Izutsu Y."/>
            <person name="Robert J."/>
            <person name="Fortriede J."/>
            <person name="Burns K."/>
            <person name="Lotay V."/>
            <person name="Karimi K."/>
            <person name="Yasuoka Y."/>
            <person name="Dichmann D.S."/>
            <person name="Flajnik M.F."/>
            <person name="Houston D.W."/>
            <person name="Shendure J."/>
            <person name="DuPasquier L."/>
            <person name="Vize P.D."/>
            <person name="Zorn A.M."/>
            <person name="Ito M."/>
            <person name="Marcotte E.M."/>
            <person name="Wallingford J.B."/>
            <person name="Ito Y."/>
            <person name="Asashima M."/>
            <person name="Ueno N."/>
            <person name="Matsuda Y."/>
            <person name="Veenstra G.J."/>
            <person name="Fujiyama A."/>
            <person name="Harland R.M."/>
            <person name="Taira M."/>
            <person name="Rokhsar D.S."/>
        </authorList>
    </citation>
    <scope>NUCLEOTIDE SEQUENCE [LARGE SCALE GENOMIC DNA]</scope>
    <source>
        <strain evidence="2">J</strain>
    </source>
</reference>
<proteinExistence type="predicted"/>